<protein>
    <recommendedName>
        <fullName evidence="2">CRAL/TRIO N-terminal domain-containing protein</fullName>
    </recommendedName>
</protein>
<accession>A0A7R9K8G2</accession>
<organism evidence="1">
    <name type="scientific">Timema genevievae</name>
    <name type="common">Walking stick</name>
    <dbReference type="NCBI Taxonomy" id="629358"/>
    <lineage>
        <taxon>Eukaryota</taxon>
        <taxon>Metazoa</taxon>
        <taxon>Ecdysozoa</taxon>
        <taxon>Arthropoda</taxon>
        <taxon>Hexapoda</taxon>
        <taxon>Insecta</taxon>
        <taxon>Pterygota</taxon>
        <taxon>Neoptera</taxon>
        <taxon>Polyneoptera</taxon>
        <taxon>Phasmatodea</taxon>
        <taxon>Timematodea</taxon>
        <taxon>Timematoidea</taxon>
        <taxon>Timematidae</taxon>
        <taxon>Timema</taxon>
    </lineage>
</organism>
<dbReference type="SUPFAM" id="SSF46938">
    <property type="entry name" value="CRAL/TRIO N-terminal domain"/>
    <property type="match status" value="1"/>
</dbReference>
<evidence type="ECO:0008006" key="2">
    <source>
        <dbReference type="Google" id="ProtNLM"/>
    </source>
</evidence>
<gene>
    <name evidence="1" type="ORF">TGEB3V08_LOCUS10798</name>
</gene>
<proteinExistence type="predicted"/>
<evidence type="ECO:0000313" key="1">
    <source>
        <dbReference type="EMBL" id="CAD7610682.1"/>
    </source>
</evidence>
<reference evidence="1" key="1">
    <citation type="submission" date="2020-11" db="EMBL/GenBank/DDBJ databases">
        <authorList>
            <person name="Tran Van P."/>
        </authorList>
    </citation>
    <scope>NUCLEOTIDE SEQUENCE</scope>
</reference>
<dbReference type="EMBL" id="OE846946">
    <property type="protein sequence ID" value="CAD7610682.1"/>
    <property type="molecule type" value="Genomic_DNA"/>
</dbReference>
<dbReference type="PANTHER" id="PTHR10174:SF224">
    <property type="entry name" value="RETINOL-BINDING PROTEIN PINTA"/>
    <property type="match status" value="1"/>
</dbReference>
<dbReference type="PANTHER" id="PTHR10174">
    <property type="entry name" value="ALPHA-TOCOPHEROL TRANSFER PROTEIN-RELATED"/>
    <property type="match status" value="1"/>
</dbReference>
<sequence>MSLSLAKCEADKVGIMKILLPPNAEQQKNMNYELDPNPPTLQRDLQAIREWLNKQPHLPHHIDPRQRKVVARTDWGTSGVKGQTDASLDDARLERFLYGCKFSLERTKTLLDAYYTVRAGVPEFFQDRDPRRSDIQKCCKDM</sequence>
<dbReference type="Gene3D" id="3.40.525.10">
    <property type="entry name" value="CRAL-TRIO lipid binding domain"/>
    <property type="match status" value="1"/>
</dbReference>
<dbReference type="InterPro" id="IPR036865">
    <property type="entry name" value="CRAL-TRIO_dom_sf"/>
</dbReference>
<dbReference type="AlphaFoldDB" id="A0A7R9K8G2"/>
<dbReference type="GO" id="GO:1902936">
    <property type="term" value="F:phosphatidylinositol bisphosphate binding"/>
    <property type="evidence" value="ECO:0007669"/>
    <property type="project" value="TreeGrafter"/>
</dbReference>
<dbReference type="InterPro" id="IPR036273">
    <property type="entry name" value="CRAL/TRIO_N_dom_sf"/>
</dbReference>
<dbReference type="GO" id="GO:0016020">
    <property type="term" value="C:membrane"/>
    <property type="evidence" value="ECO:0007669"/>
    <property type="project" value="TreeGrafter"/>
</dbReference>
<name>A0A7R9K8G2_TIMGE</name>